<dbReference type="Proteomes" id="UP001146351">
    <property type="component" value="Unassembled WGS sequence"/>
</dbReference>
<proteinExistence type="predicted"/>
<name>A0A9W9M033_9EURO</name>
<comment type="caution">
    <text evidence="1">The sequence shown here is derived from an EMBL/GenBank/DDBJ whole genome shotgun (WGS) entry which is preliminary data.</text>
</comment>
<accession>A0A9W9M033</accession>
<gene>
    <name evidence="1" type="ORF">N7492_001691</name>
</gene>
<dbReference type="AlphaFoldDB" id="A0A9W9M033"/>
<dbReference type="EMBL" id="JAPQKO010000001">
    <property type="protein sequence ID" value="KAJ5184075.1"/>
    <property type="molecule type" value="Genomic_DNA"/>
</dbReference>
<sequence>MAANGGKAYVHDPEHGNQAIIGETWHYAELPALMRNVNIKSIYSFYLTEDGKAWKTHKEWDIERDGQTYPTNAFPDLQLDSATITDVPGRDPFKK</sequence>
<organism evidence="1 2">
    <name type="scientific">Penicillium capsulatum</name>
    <dbReference type="NCBI Taxonomy" id="69766"/>
    <lineage>
        <taxon>Eukaryota</taxon>
        <taxon>Fungi</taxon>
        <taxon>Dikarya</taxon>
        <taxon>Ascomycota</taxon>
        <taxon>Pezizomycotina</taxon>
        <taxon>Eurotiomycetes</taxon>
        <taxon>Eurotiomycetidae</taxon>
        <taxon>Eurotiales</taxon>
        <taxon>Aspergillaceae</taxon>
        <taxon>Penicillium</taxon>
    </lineage>
</organism>
<reference evidence="1" key="1">
    <citation type="submission" date="2022-11" db="EMBL/GenBank/DDBJ databases">
        <authorList>
            <person name="Petersen C."/>
        </authorList>
    </citation>
    <scope>NUCLEOTIDE SEQUENCE</scope>
    <source>
        <strain evidence="1">IBT 21917</strain>
    </source>
</reference>
<evidence type="ECO:0000313" key="2">
    <source>
        <dbReference type="Proteomes" id="UP001146351"/>
    </source>
</evidence>
<reference evidence="1" key="2">
    <citation type="journal article" date="2023" name="IMA Fungus">
        <title>Comparative genomic study of the Penicillium genus elucidates a diverse pangenome and 15 lateral gene transfer events.</title>
        <authorList>
            <person name="Petersen C."/>
            <person name="Sorensen T."/>
            <person name="Nielsen M.R."/>
            <person name="Sondergaard T.E."/>
            <person name="Sorensen J.L."/>
            <person name="Fitzpatrick D.A."/>
            <person name="Frisvad J.C."/>
            <person name="Nielsen K.L."/>
        </authorList>
    </citation>
    <scope>NUCLEOTIDE SEQUENCE</scope>
    <source>
        <strain evidence="1">IBT 21917</strain>
    </source>
</reference>
<protein>
    <submittedName>
        <fullName evidence="1">Uncharacterized protein</fullName>
    </submittedName>
</protein>
<keyword evidence="2" id="KW-1185">Reference proteome</keyword>
<evidence type="ECO:0000313" key="1">
    <source>
        <dbReference type="EMBL" id="KAJ5184075.1"/>
    </source>
</evidence>